<dbReference type="Gene3D" id="3.30.60.30">
    <property type="match status" value="1"/>
</dbReference>
<accession>A0A8D0L5A4</accession>
<evidence type="ECO:0000256" key="5">
    <source>
        <dbReference type="ARBA" id="ARBA00023157"/>
    </source>
</evidence>
<keyword evidence="6" id="KW-0732">Signal</keyword>
<reference evidence="8" key="1">
    <citation type="submission" date="2025-08" db="UniProtKB">
        <authorList>
            <consortium name="Ensembl"/>
        </authorList>
    </citation>
    <scope>IDENTIFICATION</scope>
</reference>
<dbReference type="GeneTree" id="ENSGT00960000188460"/>
<keyword evidence="2" id="KW-0964">Secreted</keyword>
<dbReference type="PROSITE" id="PS51465">
    <property type="entry name" value="KAZAL_2"/>
    <property type="match status" value="1"/>
</dbReference>
<proteinExistence type="predicted"/>
<protein>
    <recommendedName>
        <fullName evidence="7">Kazal-like domain-containing protein</fullName>
    </recommendedName>
</protein>
<evidence type="ECO:0000256" key="6">
    <source>
        <dbReference type="SAM" id="SignalP"/>
    </source>
</evidence>
<keyword evidence="4" id="KW-0722">Serine protease inhibitor</keyword>
<organism evidence="8 9">
    <name type="scientific">Sphenodon punctatus</name>
    <name type="common">Tuatara</name>
    <name type="synonym">Hatteria punctata</name>
    <dbReference type="NCBI Taxonomy" id="8508"/>
    <lineage>
        <taxon>Eukaryota</taxon>
        <taxon>Metazoa</taxon>
        <taxon>Chordata</taxon>
        <taxon>Craniata</taxon>
        <taxon>Vertebrata</taxon>
        <taxon>Euteleostomi</taxon>
        <taxon>Lepidosauria</taxon>
        <taxon>Sphenodontia</taxon>
        <taxon>Sphenodontidae</taxon>
        <taxon>Sphenodon</taxon>
    </lineage>
</organism>
<dbReference type="PANTHER" id="PTHR47499">
    <property type="entry name" value="SERINE PROTEASE INHIBITOR KAZAL-TYPE 7 SPINK7"/>
    <property type="match status" value="1"/>
</dbReference>
<keyword evidence="5" id="KW-1015">Disulfide bond</keyword>
<dbReference type="PANTHER" id="PTHR47499:SF2">
    <property type="entry name" value="SERINE PROTEASE INHIBITOR KAZAL-TYPE 9"/>
    <property type="match status" value="1"/>
</dbReference>
<sequence length="48" mass="5366">MKIAGIFVLLALAFCCCFEDVCTLEYMPICGSDNKTYGNRCFFCKAVL</sequence>
<evidence type="ECO:0000256" key="3">
    <source>
        <dbReference type="ARBA" id="ARBA00022690"/>
    </source>
</evidence>
<evidence type="ECO:0000256" key="1">
    <source>
        <dbReference type="ARBA" id="ARBA00004613"/>
    </source>
</evidence>
<evidence type="ECO:0000259" key="7">
    <source>
        <dbReference type="PROSITE" id="PS51465"/>
    </source>
</evidence>
<feature type="chain" id="PRO_5034177204" description="Kazal-like domain-containing protein" evidence="6">
    <location>
        <begin position="24"/>
        <end position="48"/>
    </location>
</feature>
<feature type="signal peptide" evidence="6">
    <location>
        <begin position="1"/>
        <end position="23"/>
    </location>
</feature>
<dbReference type="PRINTS" id="PR00290">
    <property type="entry name" value="KAZALINHBTR"/>
</dbReference>
<dbReference type="InterPro" id="IPR036058">
    <property type="entry name" value="Kazal_dom_sf"/>
</dbReference>
<evidence type="ECO:0000256" key="4">
    <source>
        <dbReference type="ARBA" id="ARBA00022900"/>
    </source>
</evidence>
<evidence type="ECO:0000313" key="9">
    <source>
        <dbReference type="Proteomes" id="UP000694392"/>
    </source>
</evidence>
<dbReference type="GO" id="GO:0005576">
    <property type="term" value="C:extracellular region"/>
    <property type="evidence" value="ECO:0007669"/>
    <property type="project" value="UniProtKB-SubCell"/>
</dbReference>
<comment type="subcellular location">
    <subcellularLocation>
        <location evidence="1">Secreted</location>
    </subcellularLocation>
</comment>
<keyword evidence="3" id="KW-0646">Protease inhibitor</keyword>
<dbReference type="Proteomes" id="UP000694392">
    <property type="component" value="Unplaced"/>
</dbReference>
<dbReference type="Pfam" id="PF00050">
    <property type="entry name" value="Kazal_1"/>
    <property type="match status" value="1"/>
</dbReference>
<keyword evidence="9" id="KW-1185">Reference proteome</keyword>
<evidence type="ECO:0000313" key="8">
    <source>
        <dbReference type="Ensembl" id="ENSSPUP00000008643.1"/>
    </source>
</evidence>
<reference evidence="8" key="2">
    <citation type="submission" date="2025-09" db="UniProtKB">
        <authorList>
            <consortium name="Ensembl"/>
        </authorList>
    </citation>
    <scope>IDENTIFICATION</scope>
</reference>
<dbReference type="GO" id="GO:0004867">
    <property type="term" value="F:serine-type endopeptidase inhibitor activity"/>
    <property type="evidence" value="ECO:0007669"/>
    <property type="project" value="UniProtKB-KW"/>
</dbReference>
<dbReference type="InterPro" id="IPR001239">
    <property type="entry name" value="Prot_inh_Kazal-m"/>
</dbReference>
<dbReference type="Ensembl" id="ENSSPUT00000009220.1">
    <property type="protein sequence ID" value="ENSSPUP00000008643.1"/>
    <property type="gene ID" value="ENSSPUG00000006722.1"/>
</dbReference>
<evidence type="ECO:0000256" key="2">
    <source>
        <dbReference type="ARBA" id="ARBA00022525"/>
    </source>
</evidence>
<dbReference type="InterPro" id="IPR002350">
    <property type="entry name" value="Kazal_dom"/>
</dbReference>
<dbReference type="CDD" id="cd00104">
    <property type="entry name" value="KAZAL_FS"/>
    <property type="match status" value="1"/>
</dbReference>
<dbReference type="InterPro" id="IPR050159">
    <property type="entry name" value="Kazal-type_SerProtInhib"/>
</dbReference>
<dbReference type="AlphaFoldDB" id="A0A8D0L5A4"/>
<dbReference type="SUPFAM" id="SSF100895">
    <property type="entry name" value="Kazal-type serine protease inhibitors"/>
    <property type="match status" value="1"/>
</dbReference>
<dbReference type="PROSITE" id="PS00282">
    <property type="entry name" value="KAZAL_1"/>
    <property type="match status" value="1"/>
</dbReference>
<name>A0A8D0L5A4_SPHPU</name>
<feature type="domain" description="Kazal-like" evidence="7">
    <location>
        <begin position="16"/>
        <end position="48"/>
    </location>
</feature>